<dbReference type="EMBL" id="HBIV01008332">
    <property type="protein sequence ID" value="CAE0653527.1"/>
    <property type="molecule type" value="Transcribed_RNA"/>
</dbReference>
<dbReference type="SUPFAM" id="SSF103657">
    <property type="entry name" value="BAR/IMD domain-like"/>
    <property type="match status" value="1"/>
</dbReference>
<gene>
    <name evidence="2" type="ORF">LGLO00237_LOCUS6260</name>
</gene>
<dbReference type="AlphaFoldDB" id="A0A7S3YJD5"/>
<proteinExistence type="predicted"/>
<dbReference type="PANTHER" id="PTHR10555:SF170">
    <property type="entry name" value="FI18122P1"/>
    <property type="match status" value="1"/>
</dbReference>
<organism evidence="2">
    <name type="scientific">Lotharella globosa</name>
    <dbReference type="NCBI Taxonomy" id="91324"/>
    <lineage>
        <taxon>Eukaryota</taxon>
        <taxon>Sar</taxon>
        <taxon>Rhizaria</taxon>
        <taxon>Cercozoa</taxon>
        <taxon>Chlorarachniophyceae</taxon>
        <taxon>Lotharella</taxon>
    </lineage>
</organism>
<dbReference type="InterPro" id="IPR015404">
    <property type="entry name" value="Vps5_C"/>
</dbReference>
<evidence type="ECO:0000313" key="2">
    <source>
        <dbReference type="EMBL" id="CAE0653527.1"/>
    </source>
</evidence>
<dbReference type="GO" id="GO:0005768">
    <property type="term" value="C:endosome"/>
    <property type="evidence" value="ECO:0007669"/>
    <property type="project" value="TreeGrafter"/>
</dbReference>
<name>A0A7S3YJD5_9EUKA</name>
<dbReference type="Pfam" id="PF09325">
    <property type="entry name" value="Vps5"/>
    <property type="match status" value="1"/>
</dbReference>
<feature type="domain" description="Sorting nexin/Vps5-like C-terminal" evidence="1">
    <location>
        <begin position="78"/>
        <end position="285"/>
    </location>
</feature>
<reference evidence="2" key="1">
    <citation type="submission" date="2021-01" db="EMBL/GenBank/DDBJ databases">
        <authorList>
            <person name="Corre E."/>
            <person name="Pelletier E."/>
            <person name="Niang G."/>
            <person name="Scheremetjew M."/>
            <person name="Finn R."/>
            <person name="Kale V."/>
            <person name="Holt S."/>
            <person name="Cochrane G."/>
            <person name="Meng A."/>
            <person name="Brown T."/>
            <person name="Cohen L."/>
        </authorList>
    </citation>
    <scope>NUCLEOTIDE SEQUENCE</scope>
    <source>
        <strain evidence="2">CCCM811</strain>
    </source>
</reference>
<protein>
    <recommendedName>
        <fullName evidence="1">Sorting nexin/Vps5-like C-terminal domain-containing protein</fullName>
    </recommendedName>
</protein>
<dbReference type="PANTHER" id="PTHR10555">
    <property type="entry name" value="SORTING NEXIN"/>
    <property type="match status" value="1"/>
</dbReference>
<dbReference type="GO" id="GO:0035091">
    <property type="term" value="F:phosphatidylinositol binding"/>
    <property type="evidence" value="ECO:0007669"/>
    <property type="project" value="TreeGrafter"/>
</dbReference>
<dbReference type="InterPro" id="IPR027267">
    <property type="entry name" value="AH/BAR_dom_sf"/>
</dbReference>
<dbReference type="Gene3D" id="1.20.1270.60">
    <property type="entry name" value="Arfaptin homology (AH) domain/BAR domain"/>
    <property type="match status" value="1"/>
</dbReference>
<accession>A0A7S3YJD5</accession>
<evidence type="ECO:0000259" key="1">
    <source>
        <dbReference type="Pfam" id="PF09325"/>
    </source>
</evidence>
<sequence>MRGLERFTTRVMNHDRMKKDPTVIRFLREQQLPQRNTIKSGTQAKKAFSMLSGIGSAMLNPFASEPTEGVETKEDKNCEEIESDAKKLHKILAALHAASSGQSKAEKDVTKTWLEMGHYLTELGRFEVDSSEEHFGGILAQIGKCCDRMSVCSAQCVDHSVLHLVEPLKDHVLLVESVSTMMANRKKALENLHIAQKDQSKKKAALKNLEGKGSKLADAKKAEQDSTKLVEERQNALDEMTKSVIEEIANFRREKKKDFKRMFEGFVKMRIEQAKRQQEAWESVLGDMQLESL</sequence>